<evidence type="ECO:0000313" key="15">
    <source>
        <dbReference type="Proteomes" id="UP000199149"/>
    </source>
</evidence>
<keyword evidence="4 12" id="KW-0255">Endonuclease</keyword>
<proteinExistence type="inferred from homology"/>
<comment type="similarity">
    <text evidence="12">Belongs to the CRISPR-associated Cas9 family.</text>
</comment>
<keyword evidence="10" id="KW-0464">Manganese</keyword>
<comment type="subunit">
    <text evidence="11 12">Monomer. Binds crRNA and tracrRNA.</text>
</comment>
<evidence type="ECO:0000313" key="14">
    <source>
        <dbReference type="EMBL" id="SFM61768.1"/>
    </source>
</evidence>
<keyword evidence="5 12" id="KW-0378">Hydrolase</keyword>
<sequence>MKNILGLDLGTNSIGWALIKQNFDNKEGEILGMGSRIIPMSQDILGEFGRGNSISQTAERTGYRGVRRLRERHLLRRERLHRVLHLLNFLPKHYSNQIDFTKRFGQFISGTEPKLAYDKAFLFQNSFNEMLEDFKQNQPQFLINRKGEEALIPHDWTIYYLRKKALIQKIEKEELAWIILNFNQKRGYYQLRGEDFDEEKDKQFIQLKVDKVIDSGDKIKDKILYDVYFENGWKYDRQIVKTEDWIGRTKEFIVSESLLKTGDIKRTFKAVDSEKDWIAIKTKTEQEIDNSHKTVGTYIYENLLLDPKQKIKGKLVRTIERKFYKDELKQILNKQAEFHSEFKDENLLMDCVRELYKNNEQHQQMLYGKDLVHLIMEDILFYQRPLKSQKSTISNCPLESRIYKDKDGNEIIQPLKTTSKSNPYYQEFRLLQWLQNLVIYRNDDDANVTADFISSIEDKEVLFDFLNNRKEIEQKQLIEFLLKHKNEGKKLAKGETEKYRWNYVQDKKYPCNETRGLIKSRLDKVENAPSDFLNSENEMALWHIIYSVNDKIEYEKALHKFAEKHQLNVIEFVDSFKKFPPFKSDYGSFSEKAIKKLLPLMRFGKDWNYDAIQTTSKDRIDKIITGEYDEKIKDRVREKAQHLATETDFQNLPLWLAQYVVYGRHSEASVAGKWSSVKDLEDFLQEFKQHSLRNPIVEQVITETLRVVKDIWQQYGNGAKDFFDEIHIELGREMKNTADDRKSMTNQVTENENTNLRLKALLAEMATDNSVENVRSYSPSQLDILKIYEEGVLNAETEIDEEILKISKTAQPSSSDLKRYKLWLEQRYRSPYTGQMIPLNKLFTHEYEIEHIIPQSRYFDDSMSNKVICESAVNKLKDNQIGLAFIKNHHGEVVDCGHGRKVKILEVPDYEDFVKQNYSKNRGKRNKLMLEEIPEKMIERQLNDTRYISKYISQLLSNIVRDDKAGSNDDGVNSKNILPGNGKITTRLKQDWGLNDVWNDLVLPRFERMNTLTNSTDFTTWNENHQKFLPTVPIELSKGFSKKRIDHRHHAMDALVIACATRDHINLLNNESAKSDTKRFDLNRKLRKYEKIAYDDTKTGKRIEREVPKDFFKPWESFTVDAKNKLDGIVVSFKQNTRVINKATNYYESYKEENGNLRIGKDGKPVKGLISQQGTNWAIRKPLHKETVSGKVHLDRIKVAKGKILTATRKSLDSSFTEKSIESITDTGIQKILLNYLKAKENKPEIAFSPEGIEELNQNISQYNDGKNHQPILKVRVFEQGSKFALGETGNKTDKFVEAAKGTNLFFGVYADKDGKRSYETIPLNVVVERQKQGLTSVPETNEKGHNLLFTLSPNDLVCIPNENDDINNKQVYKVVSFSTYQLFFIRQDISVSIVNKVEFSALNKMERSIEGIMIKDICIKLKVDRLGNISKM</sequence>
<evidence type="ECO:0000256" key="9">
    <source>
        <dbReference type="ARBA" id="ARBA00023125"/>
    </source>
</evidence>
<dbReference type="EC" id="3.1.-.-" evidence="12"/>
<evidence type="ECO:0000256" key="5">
    <source>
        <dbReference type="ARBA" id="ARBA00022801"/>
    </source>
</evidence>
<dbReference type="Pfam" id="PF18541">
    <property type="entry name" value="RuvC_III"/>
    <property type="match status" value="1"/>
</dbReference>
<evidence type="ECO:0000256" key="3">
    <source>
        <dbReference type="ARBA" id="ARBA00022723"/>
    </source>
</evidence>
<evidence type="ECO:0000256" key="7">
    <source>
        <dbReference type="ARBA" id="ARBA00022884"/>
    </source>
</evidence>
<dbReference type="GO" id="GO:0043571">
    <property type="term" value="P:maintenance of CRISPR repeat elements"/>
    <property type="evidence" value="ECO:0007669"/>
    <property type="project" value="UniProtKB-UniRule"/>
</dbReference>
<feature type="binding site" evidence="12">
    <location>
        <position position="8"/>
    </location>
    <ligand>
        <name>Mg(2+)</name>
        <dbReference type="ChEBI" id="CHEBI:18420"/>
        <label>1</label>
    </ligand>
</feature>
<keyword evidence="7 12" id="KW-0694">RNA-binding</keyword>
<evidence type="ECO:0000256" key="2">
    <source>
        <dbReference type="ARBA" id="ARBA00022722"/>
    </source>
</evidence>
<evidence type="ECO:0000259" key="13">
    <source>
        <dbReference type="PROSITE" id="PS51749"/>
    </source>
</evidence>
<dbReference type="OrthoDB" id="9777169at2"/>
<feature type="active site" description="For RuvC-like nuclease domain" evidence="12">
    <location>
        <position position="8"/>
    </location>
</feature>
<dbReference type="InterPro" id="IPR003615">
    <property type="entry name" value="HNH_nuc"/>
</dbReference>
<evidence type="ECO:0000256" key="10">
    <source>
        <dbReference type="ARBA" id="ARBA00023211"/>
    </source>
</evidence>
<dbReference type="NCBIfam" id="TIGR01865">
    <property type="entry name" value="cas_Csn1"/>
    <property type="match status" value="1"/>
</dbReference>
<evidence type="ECO:0000256" key="11">
    <source>
        <dbReference type="ARBA" id="ARBA00046380"/>
    </source>
</evidence>
<gene>
    <name evidence="12" type="primary">cas9</name>
    <name evidence="14" type="ORF">SAMN05421738_101136</name>
</gene>
<feature type="binding site" evidence="12">
    <location>
        <position position="8"/>
    </location>
    <ligand>
        <name>Mg(2+)</name>
        <dbReference type="ChEBI" id="CHEBI:18420"/>
        <label>2</label>
    </ligand>
</feature>
<feature type="domain" description="HNH Cas9-type" evidence="13">
    <location>
        <begin position="770"/>
        <end position="942"/>
    </location>
</feature>
<dbReference type="RefSeq" id="WP_092905542.1">
    <property type="nucleotide sequence ID" value="NZ_FOUZ01000001.1"/>
</dbReference>
<comment type="domain">
    <text evidence="12">Has 2 endonuclease domains. The discontinuous RuvC-like domain cleaves the target DNA noncomplementary to crRNA while the HNH nuclease domain cleaves the target DNA complementary to crRNA.</text>
</comment>
<feature type="active site" description="Proton acceptor for HNH nuclease domain" evidence="12">
    <location>
        <position position="851"/>
    </location>
</feature>
<feature type="binding site" evidence="12">
    <location>
        <position position="729"/>
    </location>
    <ligand>
        <name>Mg(2+)</name>
        <dbReference type="ChEBI" id="CHEBI:18420"/>
        <label>1</label>
    </ligand>
</feature>
<dbReference type="Proteomes" id="UP000199149">
    <property type="component" value="Unassembled WGS sequence"/>
</dbReference>
<dbReference type="GO" id="GO:0051607">
    <property type="term" value="P:defense response to virus"/>
    <property type="evidence" value="ECO:0007669"/>
    <property type="project" value="UniProtKB-UniRule"/>
</dbReference>
<protein>
    <recommendedName>
        <fullName evidence="12">CRISPR-associated endonuclease Cas9</fullName>
        <ecNumber evidence="12">3.1.-.-</ecNumber>
    </recommendedName>
</protein>
<evidence type="ECO:0000256" key="12">
    <source>
        <dbReference type="HAMAP-Rule" id="MF_01480"/>
    </source>
</evidence>
<feature type="binding site" evidence="12">
    <location>
        <position position="733"/>
    </location>
    <ligand>
        <name>Mg(2+)</name>
        <dbReference type="ChEBI" id="CHEBI:18420"/>
        <label>1</label>
    </ligand>
</feature>
<evidence type="ECO:0000256" key="6">
    <source>
        <dbReference type="ARBA" id="ARBA00022842"/>
    </source>
</evidence>
<dbReference type="GO" id="GO:0004519">
    <property type="term" value="F:endonuclease activity"/>
    <property type="evidence" value="ECO:0007669"/>
    <property type="project" value="UniProtKB-UniRule"/>
</dbReference>
<evidence type="ECO:0000256" key="1">
    <source>
        <dbReference type="ARBA" id="ARBA00001946"/>
    </source>
</evidence>
<feature type="binding site" evidence="12">
    <location>
        <position position="1050"/>
    </location>
    <ligand>
        <name>Mg(2+)</name>
        <dbReference type="ChEBI" id="CHEBI:18420"/>
        <label>2</label>
    </ligand>
</feature>
<feature type="binding site" evidence="12">
    <location>
        <position position="733"/>
    </location>
    <ligand>
        <name>Mg(2+)</name>
        <dbReference type="ChEBI" id="CHEBI:18420"/>
        <label>2</label>
    </ligand>
</feature>
<name>A0A1I4SB97_9FLAO</name>
<evidence type="ECO:0000256" key="4">
    <source>
        <dbReference type="ARBA" id="ARBA00022759"/>
    </source>
</evidence>
<comment type="cofactor">
    <cofactor evidence="1 12">
        <name>Mg(2+)</name>
        <dbReference type="ChEBI" id="CHEBI:18420"/>
    </cofactor>
</comment>
<dbReference type="InterPro" id="IPR028629">
    <property type="entry name" value="Cas9"/>
</dbReference>
<keyword evidence="3 12" id="KW-0479">Metal-binding</keyword>
<keyword evidence="15" id="KW-1185">Reference proteome</keyword>
<dbReference type="GO" id="GO:0003677">
    <property type="term" value="F:DNA binding"/>
    <property type="evidence" value="ECO:0007669"/>
    <property type="project" value="UniProtKB-UniRule"/>
</dbReference>
<dbReference type="EMBL" id="FOUZ01000001">
    <property type="protein sequence ID" value="SFM61768.1"/>
    <property type="molecule type" value="Genomic_DNA"/>
</dbReference>
<dbReference type="Gene3D" id="3.30.420.10">
    <property type="entry name" value="Ribonuclease H-like superfamily/Ribonuclease H"/>
    <property type="match status" value="2"/>
</dbReference>
<reference evidence="15" key="1">
    <citation type="submission" date="2016-10" db="EMBL/GenBank/DDBJ databases">
        <authorList>
            <person name="Varghese N."/>
            <person name="Submissions S."/>
        </authorList>
    </citation>
    <scope>NUCLEOTIDE SEQUENCE [LARGE SCALE GENOMIC DNA]</scope>
    <source>
        <strain evidence="15">XJ109</strain>
    </source>
</reference>
<keyword evidence="9 12" id="KW-0238">DNA-binding</keyword>
<keyword evidence="2 12" id="KW-0540">Nuclease</keyword>
<accession>A0A1I4SB97</accession>
<dbReference type="HAMAP" id="MF_01480">
    <property type="entry name" value="Cas9"/>
    <property type="match status" value="1"/>
</dbReference>
<comment type="function">
    <text evidence="12">CRISPR (clustered regularly interspaced short palindromic repeat) is an adaptive immune system that provides protection against mobile genetic elements (viruses, transposable elements and conjugative plasmids). CRISPR clusters contain spacers, sequences complementary to antecedent mobile elements, and target invading nucleic acids. CRISPR clusters are transcribed and processed into CRISPR RNA (crRNA). In type II CRISPR systems correct processing of pre-crRNA requires a trans-encoded small RNA (tracrRNA), endogenous ribonuclease 3 (rnc) and this protein. The tracrRNA serves as a guide for ribonuclease 3-aided processing of pre-crRNA. Subsequently Cas9/crRNA/tracrRNA endonucleolytically cleaves linear or circular dsDNA target complementary to the spacer; Cas9 is inactive in the absence of the 2 guide RNAs (gRNA). Cas9 recognizes the protospacer adjacent motif (PAM) in the CRISPR repeat sequences to help distinguish self versus nonself, as targets within the bacterial CRISPR locus do not have PAMs. PAM recognition is also required for catalytic activity.</text>
</comment>
<dbReference type="InterPro" id="IPR036397">
    <property type="entry name" value="RNaseH_sf"/>
</dbReference>
<dbReference type="InterPro" id="IPR033114">
    <property type="entry name" value="HNH_CAS9"/>
</dbReference>
<dbReference type="Pfam" id="PF13395">
    <property type="entry name" value="HNH_4"/>
    <property type="match status" value="1"/>
</dbReference>
<dbReference type="InterPro" id="IPR041383">
    <property type="entry name" value="RuvC_III"/>
</dbReference>
<dbReference type="STRING" id="684065.SAMN05421738_101136"/>
<dbReference type="Pfam" id="PF16593">
    <property type="entry name" value="Cas9-BH"/>
    <property type="match status" value="1"/>
</dbReference>
<organism evidence="14 15">
    <name type="scientific">Algoriella xinjiangensis</name>
    <dbReference type="NCBI Taxonomy" id="684065"/>
    <lineage>
        <taxon>Bacteria</taxon>
        <taxon>Pseudomonadati</taxon>
        <taxon>Bacteroidota</taxon>
        <taxon>Flavobacteriia</taxon>
        <taxon>Flavobacteriales</taxon>
        <taxon>Weeksellaceae</taxon>
        <taxon>Algoriella</taxon>
    </lineage>
</organism>
<dbReference type="Gene3D" id="1.10.30.50">
    <property type="match status" value="1"/>
</dbReference>
<dbReference type="InterPro" id="IPR032239">
    <property type="entry name" value="Cas9-BH"/>
</dbReference>
<evidence type="ECO:0000256" key="8">
    <source>
        <dbReference type="ARBA" id="ARBA00023118"/>
    </source>
</evidence>
<dbReference type="GO" id="GO:0016787">
    <property type="term" value="F:hydrolase activity"/>
    <property type="evidence" value="ECO:0007669"/>
    <property type="project" value="UniProtKB-KW"/>
</dbReference>
<keyword evidence="8 12" id="KW-0051">Antiviral defense</keyword>
<dbReference type="PROSITE" id="PS51749">
    <property type="entry name" value="HNH_CAS9"/>
    <property type="match status" value="1"/>
</dbReference>
<dbReference type="GO" id="GO:0046872">
    <property type="term" value="F:metal ion binding"/>
    <property type="evidence" value="ECO:0007669"/>
    <property type="project" value="UniProtKB-UniRule"/>
</dbReference>
<dbReference type="GO" id="GO:0003723">
    <property type="term" value="F:RNA binding"/>
    <property type="evidence" value="ECO:0007669"/>
    <property type="project" value="UniProtKB-UniRule"/>
</dbReference>
<keyword evidence="6 12" id="KW-0460">Magnesium</keyword>